<organism evidence="7 8">
    <name type="scientific">Nannocystis exedens</name>
    <dbReference type="NCBI Taxonomy" id="54"/>
    <lineage>
        <taxon>Bacteria</taxon>
        <taxon>Pseudomonadati</taxon>
        <taxon>Myxococcota</taxon>
        <taxon>Polyangia</taxon>
        <taxon>Nannocystales</taxon>
        <taxon>Nannocystaceae</taxon>
        <taxon>Nannocystis</taxon>
    </lineage>
</organism>
<evidence type="ECO:0000256" key="1">
    <source>
        <dbReference type="ARBA" id="ARBA00022729"/>
    </source>
</evidence>
<evidence type="ECO:0000256" key="2">
    <source>
        <dbReference type="ARBA" id="ARBA00022737"/>
    </source>
</evidence>
<dbReference type="NCBIfam" id="TIGR02232">
    <property type="entry name" value="myxo_disulf_rpt"/>
    <property type="match status" value="1"/>
</dbReference>
<proteinExistence type="predicted"/>
<feature type="compositionally biased region" description="Low complexity" evidence="4">
    <location>
        <begin position="34"/>
        <end position="63"/>
    </location>
</feature>
<dbReference type="InterPro" id="IPR018391">
    <property type="entry name" value="PQQ_b-propeller_rpt"/>
</dbReference>
<dbReference type="OrthoDB" id="5380868at2"/>
<dbReference type="SUPFAM" id="SSF50998">
    <property type="entry name" value="Quinoprotein alcohol dehydrogenase-like"/>
    <property type="match status" value="1"/>
</dbReference>
<keyword evidence="2" id="KW-0677">Repeat</keyword>
<evidence type="ECO:0000256" key="3">
    <source>
        <dbReference type="ARBA" id="ARBA00023157"/>
    </source>
</evidence>
<protein>
    <submittedName>
        <fullName evidence="7">Myxococcus cysteine-rich repeat-containing protein</fullName>
    </submittedName>
</protein>
<keyword evidence="8" id="KW-1185">Reference proteome</keyword>
<feature type="domain" description="Pyrrolo-quinoline quinone repeat" evidence="6">
    <location>
        <begin position="134"/>
        <end position="188"/>
    </location>
</feature>
<name>A0A1I2F853_9BACT</name>
<dbReference type="AlphaFoldDB" id="A0A1I2F853"/>
<keyword evidence="1 5" id="KW-0732">Signal</keyword>
<evidence type="ECO:0000313" key="8">
    <source>
        <dbReference type="Proteomes" id="UP000199400"/>
    </source>
</evidence>
<sequence>MSFPARLSALTVLALVGCIPSIVVGDAPQDTDDATTSSPDTGTGSTGPTSSTGELPTTTLSTGFCGDGQHDPGETCDDGNDEPNDGCDNACARSGRIEWTLEPDGADVVVDLVVGAAGQIVISGLSGQQTFLLALSPDGVEQWRVPMDDGKLAVHADGRIFLGTGSGELHALSPTGAELWTVEPAGQASFFGLAAAGDHLYAGLNGQFDDDPSQRIVVRKHPLQQGAALWEAASELHSVGEDLVVLGDRVAVVGRAHVQGVEGDQSLLAVIHEGGGWLPAELAGTPAHASAVAASPSGGDLVLAGFGSDPELLLQRRGADLGELWSVTGTGTFSTTHLAAGPDERLALIGFDAGDNPSSVVRLYDGSGALQWTSVFALTNPDLFDLPVAGAFGPDFLVVAGQVLDEVEDTTHARMWVRRLALD</sequence>
<reference evidence="8" key="1">
    <citation type="submission" date="2016-10" db="EMBL/GenBank/DDBJ databases">
        <authorList>
            <person name="Varghese N."/>
            <person name="Submissions S."/>
        </authorList>
    </citation>
    <scope>NUCLEOTIDE SEQUENCE [LARGE SCALE GENOMIC DNA]</scope>
    <source>
        <strain evidence="8">ATCC 25963</strain>
    </source>
</reference>
<keyword evidence="3" id="KW-1015">Disulfide bond</keyword>
<feature type="chain" id="PRO_5011554964" evidence="5">
    <location>
        <begin position="26"/>
        <end position="423"/>
    </location>
</feature>
<dbReference type="InterPro" id="IPR011936">
    <property type="entry name" value="Myxo_disulph_rpt"/>
</dbReference>
<gene>
    <name evidence="7" type="ORF">SAMN02745121_06507</name>
</gene>
<evidence type="ECO:0000313" key="7">
    <source>
        <dbReference type="EMBL" id="SFF01203.1"/>
    </source>
</evidence>
<dbReference type="Gene3D" id="2.130.10.10">
    <property type="entry name" value="YVTN repeat-like/Quinoprotein amine dehydrogenase"/>
    <property type="match status" value="1"/>
</dbReference>
<dbReference type="STRING" id="54.SAMN02745121_06507"/>
<accession>A0A1I2F853</accession>
<feature type="region of interest" description="Disordered" evidence="4">
    <location>
        <begin position="25"/>
        <end position="66"/>
    </location>
</feature>
<dbReference type="InterPro" id="IPR015943">
    <property type="entry name" value="WD40/YVTN_repeat-like_dom_sf"/>
</dbReference>
<dbReference type="RefSeq" id="WP_096330922.1">
    <property type="nucleotide sequence ID" value="NZ_FOMX01000025.1"/>
</dbReference>
<feature type="signal peptide" evidence="5">
    <location>
        <begin position="1"/>
        <end position="25"/>
    </location>
</feature>
<dbReference type="InterPro" id="IPR011047">
    <property type="entry name" value="Quinoprotein_ADH-like_sf"/>
</dbReference>
<dbReference type="Pfam" id="PF13360">
    <property type="entry name" value="PQQ_2"/>
    <property type="match status" value="1"/>
</dbReference>
<dbReference type="PROSITE" id="PS51257">
    <property type="entry name" value="PROKAR_LIPOPROTEIN"/>
    <property type="match status" value="1"/>
</dbReference>
<dbReference type="SMART" id="SM00564">
    <property type="entry name" value="PQQ"/>
    <property type="match status" value="1"/>
</dbReference>
<dbReference type="Proteomes" id="UP000199400">
    <property type="component" value="Unassembled WGS sequence"/>
</dbReference>
<evidence type="ECO:0000256" key="4">
    <source>
        <dbReference type="SAM" id="MobiDB-lite"/>
    </source>
</evidence>
<evidence type="ECO:0000259" key="6">
    <source>
        <dbReference type="Pfam" id="PF13360"/>
    </source>
</evidence>
<dbReference type="EMBL" id="FOMX01000025">
    <property type="protein sequence ID" value="SFF01203.1"/>
    <property type="molecule type" value="Genomic_DNA"/>
</dbReference>
<dbReference type="InterPro" id="IPR002372">
    <property type="entry name" value="PQQ_rpt_dom"/>
</dbReference>
<evidence type="ECO:0000256" key="5">
    <source>
        <dbReference type="SAM" id="SignalP"/>
    </source>
</evidence>